<sequence length="483" mass="51299">MRLHTLALACCLFAPLSQAAPLLLSFGEQPITVEAPEGWARVRLILVDPKGEVHLRSYPAQGLNRLDLDLQTPMDGHWSYSLQFEGAKQASAAGGSDSAEGRRGAPGKAWPVLQGHFAVSSGRLANGLAKEGSDPLQPKQVIAEDLIVIGSTCTGLNCVNGENFGTDTLRLKEDNLRIHFDDTSVSAGFPNHDWTIIANDQANGGINRFSIDNRTTGTMPFTIEGGAPSNTLWLDNSGRIGLRTSAPVLDIHAVTGNTPGIRLEQSAAGGFTAQTFDIGSNEANFFVRDVTNGALLPFRIRPGAPTSSLDINANGNVGFGGGTAAARIEAFTNAPEVSPVLALQVRNTNADFAGDVQDRFSVDSNGNVTARGTISQLSSRATKENVQAIEGPLLLAKLERLEVPAWNYRESTEGERHIGPMAEDFHATFGVGADPRFLAPGDVAGVALASVKALQDEVKQRDARIAELEARLLRLEALLPAAN</sequence>
<dbReference type="Proteomes" id="UP000199603">
    <property type="component" value="Unassembled WGS sequence"/>
</dbReference>
<evidence type="ECO:0000256" key="2">
    <source>
        <dbReference type="SAM" id="SignalP"/>
    </source>
</evidence>
<keyword evidence="2" id="KW-0732">Signal</keyword>
<reference evidence="4 5" key="1">
    <citation type="submission" date="2016-10" db="EMBL/GenBank/DDBJ databases">
        <authorList>
            <person name="de Groot N.N."/>
        </authorList>
    </citation>
    <scope>NUCLEOTIDE SEQUENCE [LARGE SCALE GENOMIC DNA]</scope>
    <source>
        <strain evidence="4 5">DSM 16957</strain>
    </source>
</reference>
<feature type="coiled-coil region" evidence="1">
    <location>
        <begin position="451"/>
        <end position="478"/>
    </location>
</feature>
<name>A0A1G6XFR9_9GAMM</name>
<dbReference type="OrthoDB" id="4463518at2"/>
<keyword evidence="5" id="KW-1185">Reference proteome</keyword>
<proteinExistence type="predicted"/>
<dbReference type="PROSITE" id="PS51688">
    <property type="entry name" value="ICA"/>
    <property type="match status" value="1"/>
</dbReference>
<dbReference type="AlphaFoldDB" id="A0A1G6XFR9"/>
<accession>A0A1G6XFR9</accession>
<evidence type="ECO:0000313" key="5">
    <source>
        <dbReference type="Proteomes" id="UP000199603"/>
    </source>
</evidence>
<feature type="domain" description="Peptidase S74" evidence="3">
    <location>
        <begin position="378"/>
        <end position="472"/>
    </location>
</feature>
<organism evidence="4 5">
    <name type="scientific">Aquimonas voraii</name>
    <dbReference type="NCBI Taxonomy" id="265719"/>
    <lineage>
        <taxon>Bacteria</taxon>
        <taxon>Pseudomonadati</taxon>
        <taxon>Pseudomonadota</taxon>
        <taxon>Gammaproteobacteria</taxon>
        <taxon>Lysobacterales</taxon>
        <taxon>Lysobacteraceae</taxon>
        <taxon>Aquimonas</taxon>
    </lineage>
</organism>
<protein>
    <recommendedName>
        <fullName evidence="3">Peptidase S74 domain-containing protein</fullName>
    </recommendedName>
</protein>
<dbReference type="Pfam" id="PF13884">
    <property type="entry name" value="Peptidase_S74"/>
    <property type="match status" value="1"/>
</dbReference>
<evidence type="ECO:0000259" key="3">
    <source>
        <dbReference type="PROSITE" id="PS51688"/>
    </source>
</evidence>
<dbReference type="EMBL" id="FNAG01000006">
    <property type="protein sequence ID" value="SDD76046.1"/>
    <property type="molecule type" value="Genomic_DNA"/>
</dbReference>
<keyword evidence="1" id="KW-0175">Coiled coil</keyword>
<feature type="chain" id="PRO_5011614568" description="Peptidase S74 domain-containing protein" evidence="2">
    <location>
        <begin position="20"/>
        <end position="483"/>
    </location>
</feature>
<dbReference type="STRING" id="265719.SAMN04488509_106171"/>
<evidence type="ECO:0000313" key="4">
    <source>
        <dbReference type="EMBL" id="SDD76046.1"/>
    </source>
</evidence>
<dbReference type="RefSeq" id="WP_091242914.1">
    <property type="nucleotide sequence ID" value="NZ_FNAG01000006.1"/>
</dbReference>
<dbReference type="InterPro" id="IPR030392">
    <property type="entry name" value="S74_ICA"/>
</dbReference>
<feature type="signal peptide" evidence="2">
    <location>
        <begin position="1"/>
        <end position="19"/>
    </location>
</feature>
<gene>
    <name evidence="4" type="ORF">SAMN04488509_106171</name>
</gene>
<evidence type="ECO:0000256" key="1">
    <source>
        <dbReference type="SAM" id="Coils"/>
    </source>
</evidence>